<evidence type="ECO:0000256" key="14">
    <source>
        <dbReference type="ARBA" id="ARBA00066839"/>
    </source>
</evidence>
<dbReference type="RefSeq" id="WP_039643431.1">
    <property type="nucleotide sequence ID" value="NZ_CP008747.1"/>
</dbReference>
<keyword evidence="10 15" id="KW-0472">Membrane</keyword>
<dbReference type="InterPro" id="IPR038763">
    <property type="entry name" value="DHH_sf"/>
</dbReference>
<dbReference type="GeneID" id="41071893"/>
<evidence type="ECO:0000256" key="5">
    <source>
        <dbReference type="ARBA" id="ARBA00022692"/>
    </source>
</evidence>
<dbReference type="InterPro" id="IPR051319">
    <property type="entry name" value="Oligoribo/pAp-PDE_c-di-AMP_PDE"/>
</dbReference>
<evidence type="ECO:0000256" key="16">
    <source>
        <dbReference type="PIRSR" id="PIRSR026583-50"/>
    </source>
</evidence>
<dbReference type="SUPFAM" id="SSF64182">
    <property type="entry name" value="DHH phosphoesterases"/>
    <property type="match status" value="1"/>
</dbReference>
<dbReference type="Pfam" id="PF02272">
    <property type="entry name" value="DHHA1"/>
    <property type="match status" value="1"/>
</dbReference>
<comment type="similarity">
    <text evidence="13 15">Belongs to the GdpP/PdeA phosphodiesterase family.</text>
</comment>
<dbReference type="PIRSF" id="PIRSF026583">
    <property type="entry name" value="YybT"/>
    <property type="match status" value="1"/>
</dbReference>
<reference evidence="17 18" key="1">
    <citation type="journal article" date="2016" name="Front. Microbiol.">
        <title>Comprehensive Phylogenetic Analysis of Bovine Non-aureus Staphylococci Species Based on Whole-Genome Sequencing.</title>
        <authorList>
            <person name="Naushad S."/>
            <person name="Barkema H.W."/>
            <person name="Luby C."/>
            <person name="Condas L.A."/>
            <person name="Nobrega D.B."/>
            <person name="Carson D.A."/>
            <person name="De Buck J."/>
        </authorList>
    </citation>
    <scope>NUCLEOTIDE SEQUENCE [LARGE SCALE GENOMIC DNA]</scope>
    <source>
        <strain evidence="17 18">SNUC 5959</strain>
    </source>
</reference>
<comment type="cofactor">
    <cofactor evidence="1">
        <name>heme b</name>
        <dbReference type="ChEBI" id="CHEBI:60344"/>
    </cofactor>
</comment>
<evidence type="ECO:0000256" key="11">
    <source>
        <dbReference type="ARBA" id="ARBA00023211"/>
    </source>
</evidence>
<evidence type="ECO:0000256" key="10">
    <source>
        <dbReference type="ARBA" id="ARBA00023136"/>
    </source>
</evidence>
<organism evidence="17 18">
    <name type="scientific">Staphylococcus hyicus</name>
    <dbReference type="NCBI Taxonomy" id="1284"/>
    <lineage>
        <taxon>Bacteria</taxon>
        <taxon>Bacillati</taxon>
        <taxon>Bacillota</taxon>
        <taxon>Bacilli</taxon>
        <taxon>Bacillales</taxon>
        <taxon>Staphylococcaceae</taxon>
        <taxon>Staphylococcus</taxon>
    </lineage>
</organism>
<feature type="binding site" evidence="16">
    <location>
        <position position="343"/>
    </location>
    <ligand>
        <name>Mn(2+)</name>
        <dbReference type="ChEBI" id="CHEBI:29035"/>
        <label>1</label>
    </ligand>
</feature>
<accession>A0A0A8HMI7</accession>
<dbReference type="FunFam" id="3.90.1640.10:FF:000002">
    <property type="entry name" value="Cyclic-di-AMP phosphodiesterase"/>
    <property type="match status" value="1"/>
</dbReference>
<dbReference type="AlphaFoldDB" id="A0A0A8HMI7"/>
<dbReference type="GO" id="GO:0005886">
    <property type="term" value="C:plasma membrane"/>
    <property type="evidence" value="ECO:0007669"/>
    <property type="project" value="UniProtKB-SubCell"/>
</dbReference>
<dbReference type="PANTHER" id="PTHR47618">
    <property type="entry name" value="BIFUNCTIONAL OLIGORIBONUCLEASE AND PAP PHOSPHATASE NRNA"/>
    <property type="match status" value="1"/>
</dbReference>
<dbReference type="InterPro" id="IPR014528">
    <property type="entry name" value="GdpP/PdeA"/>
</dbReference>
<keyword evidence="3 15" id="KW-1003">Cell membrane</keyword>
<dbReference type="Pfam" id="PF21370">
    <property type="entry name" value="PAS_GdpP"/>
    <property type="match status" value="1"/>
</dbReference>
<dbReference type="Gene3D" id="3.10.310.30">
    <property type="match status" value="1"/>
</dbReference>
<keyword evidence="4" id="KW-0349">Heme</keyword>
<evidence type="ECO:0000256" key="8">
    <source>
        <dbReference type="ARBA" id="ARBA00022989"/>
    </source>
</evidence>
<comment type="catalytic activity">
    <reaction evidence="12">
        <text>3',3'-c-di-AMP + H2O = 5'-O-phosphonoadenylyl-(3'-&gt;5')-adenosine + H(+)</text>
        <dbReference type="Rhea" id="RHEA:54420"/>
        <dbReference type="ChEBI" id="CHEBI:15377"/>
        <dbReference type="ChEBI" id="CHEBI:15378"/>
        <dbReference type="ChEBI" id="CHEBI:71500"/>
        <dbReference type="ChEBI" id="CHEBI:138171"/>
        <dbReference type="EC" id="3.1.4.59"/>
    </reaction>
</comment>
<feature type="binding site" evidence="16">
    <location>
        <position position="442"/>
    </location>
    <ligand>
        <name>Mn(2+)</name>
        <dbReference type="ChEBI" id="CHEBI:29035"/>
        <label>2</label>
    </ligand>
</feature>
<dbReference type="KEGG" id="shu:SHYC_00135"/>
<protein>
    <recommendedName>
        <fullName evidence="14 15">Cyclic-di-AMP phosphodiesterase</fullName>
        <ecNumber evidence="15">3.1.4.-</ecNumber>
    </recommendedName>
</protein>
<keyword evidence="11 16" id="KW-0464">Manganese</keyword>
<evidence type="ECO:0000256" key="6">
    <source>
        <dbReference type="ARBA" id="ARBA00022723"/>
    </source>
</evidence>
<evidence type="ECO:0000313" key="18">
    <source>
        <dbReference type="Proteomes" id="UP000285625"/>
    </source>
</evidence>
<dbReference type="GO" id="GO:0106409">
    <property type="term" value="F:cyclic-di-AMP phosphodiesterase activity"/>
    <property type="evidence" value="ECO:0007669"/>
    <property type="project" value="UniProtKB-EC"/>
</dbReference>
<evidence type="ECO:0000256" key="2">
    <source>
        <dbReference type="ARBA" id="ARBA00004651"/>
    </source>
</evidence>
<keyword evidence="5" id="KW-0812">Transmembrane</keyword>
<evidence type="ECO:0000256" key="4">
    <source>
        <dbReference type="ARBA" id="ARBA00022617"/>
    </source>
</evidence>
<dbReference type="GO" id="GO:0003676">
    <property type="term" value="F:nucleic acid binding"/>
    <property type="evidence" value="ECO:0007669"/>
    <property type="project" value="UniProtKB-UniRule"/>
</dbReference>
<dbReference type="FunFam" id="3.10.310.30:FF:000002">
    <property type="entry name" value="Cyclic-di-AMP phosphodiesterase"/>
    <property type="match status" value="1"/>
</dbReference>
<comment type="cofactor">
    <cofactor evidence="16">
        <name>Mn(2+)</name>
        <dbReference type="ChEBI" id="CHEBI:29035"/>
    </cofactor>
    <text evidence="16">For phosphodiesterase activity, probably binds 2 Mn(2+) per subunit.</text>
</comment>
<keyword evidence="8" id="KW-1133">Transmembrane helix</keyword>
<dbReference type="PROSITE" id="PS50887">
    <property type="entry name" value="GGDEF"/>
    <property type="match status" value="1"/>
</dbReference>
<evidence type="ECO:0000256" key="7">
    <source>
        <dbReference type="ARBA" id="ARBA00022801"/>
    </source>
</evidence>
<dbReference type="InterPro" id="IPR049553">
    <property type="entry name" value="GdpP-like_PAS"/>
</dbReference>
<feature type="binding site" evidence="16">
    <location>
        <position position="347"/>
    </location>
    <ligand>
        <name>Mn(2+)</name>
        <dbReference type="ChEBI" id="CHEBI:29035"/>
        <label>1</label>
    </ligand>
</feature>
<dbReference type="HOGENOM" id="CLU_018278_0_0_9"/>
<evidence type="ECO:0000256" key="9">
    <source>
        <dbReference type="ARBA" id="ARBA00023004"/>
    </source>
</evidence>
<dbReference type="PANTHER" id="PTHR47618:SF2">
    <property type="entry name" value="CYCLIC-DI-AMP PHOSPHODIESTERASE GDPP"/>
    <property type="match status" value="1"/>
</dbReference>
<dbReference type="InterPro" id="IPR001667">
    <property type="entry name" value="DDH_dom"/>
</dbReference>
<dbReference type="InterPro" id="IPR003156">
    <property type="entry name" value="DHHA1_dom"/>
</dbReference>
<feature type="binding site" evidence="16">
    <location>
        <position position="418"/>
    </location>
    <ligand>
        <name>Mn(2+)</name>
        <dbReference type="ChEBI" id="CHEBI:29035"/>
        <label>2</label>
    </ligand>
</feature>
<feature type="binding site" evidence="16">
    <location>
        <position position="497"/>
    </location>
    <ligand>
        <name>Mn(2+)</name>
        <dbReference type="ChEBI" id="CHEBI:29035"/>
        <label>2</label>
    </ligand>
</feature>
<keyword evidence="7 15" id="KW-0378">Hydrolase</keyword>
<name>A0A0A8HMI7_STAHY</name>
<dbReference type="Gene3D" id="3.30.450.20">
    <property type="entry name" value="PAS domain"/>
    <property type="match status" value="1"/>
</dbReference>
<comment type="subcellular location">
    <subcellularLocation>
        <location evidence="2">Cell membrane</location>
        <topology evidence="2">Multi-pass membrane protein</topology>
    </subcellularLocation>
</comment>
<evidence type="ECO:0000256" key="1">
    <source>
        <dbReference type="ARBA" id="ARBA00001970"/>
    </source>
</evidence>
<dbReference type="Pfam" id="PF01368">
    <property type="entry name" value="DHH"/>
    <property type="match status" value="1"/>
</dbReference>
<dbReference type="EC" id="3.1.4.-" evidence="15"/>
<dbReference type="Proteomes" id="UP000285625">
    <property type="component" value="Unassembled WGS sequence"/>
</dbReference>
<gene>
    <name evidence="17" type="ORF">BUZ57_02800</name>
</gene>
<dbReference type="SMART" id="SM00267">
    <property type="entry name" value="GGDEF"/>
    <property type="match status" value="1"/>
</dbReference>
<evidence type="ECO:0000256" key="12">
    <source>
        <dbReference type="ARBA" id="ARBA00051753"/>
    </source>
</evidence>
<dbReference type="GO" id="GO:0046872">
    <property type="term" value="F:metal ion binding"/>
    <property type="evidence" value="ECO:0007669"/>
    <property type="project" value="UniProtKB-KW"/>
</dbReference>
<dbReference type="GO" id="GO:0016787">
    <property type="term" value="F:hydrolase activity"/>
    <property type="evidence" value="ECO:0007669"/>
    <property type="project" value="UniProtKB-UniRule"/>
</dbReference>
<feature type="binding site" evidence="16">
    <location>
        <position position="418"/>
    </location>
    <ligand>
        <name>Mn(2+)</name>
        <dbReference type="ChEBI" id="CHEBI:29035"/>
        <label>1</label>
    </ligand>
</feature>
<keyword evidence="9" id="KW-0408">Iron</keyword>
<dbReference type="Gene3D" id="3.90.1640.10">
    <property type="entry name" value="inorganic pyrophosphatase (n-terminal core)"/>
    <property type="match status" value="1"/>
</dbReference>
<comment type="caution">
    <text evidence="17">The sequence shown here is derived from an EMBL/GenBank/DDBJ whole genome shotgun (WGS) entry which is preliminary data.</text>
</comment>
<evidence type="ECO:0000313" key="17">
    <source>
        <dbReference type="EMBL" id="RIO46930.1"/>
    </source>
</evidence>
<evidence type="ECO:0000256" key="3">
    <source>
        <dbReference type="ARBA" id="ARBA00022475"/>
    </source>
</evidence>
<comment type="function">
    <text evidence="15">Has phosphodiesterase (PDE) activity against cyclic-di-AMP (c-di-AMP).</text>
</comment>
<evidence type="ECO:0000256" key="13">
    <source>
        <dbReference type="ARBA" id="ARBA00061474"/>
    </source>
</evidence>
<dbReference type="EMBL" id="QXVO01000006">
    <property type="protein sequence ID" value="RIO46930.1"/>
    <property type="molecule type" value="Genomic_DNA"/>
</dbReference>
<feature type="binding site" evidence="16">
    <location>
        <position position="349"/>
    </location>
    <ligand>
        <name>Mn(2+)</name>
        <dbReference type="ChEBI" id="CHEBI:29035"/>
        <label>2</label>
    </ligand>
</feature>
<dbReference type="InterPro" id="IPR000160">
    <property type="entry name" value="GGDEF_dom"/>
</dbReference>
<dbReference type="Pfam" id="PF24898">
    <property type="entry name" value="GGDEF_GdpP"/>
    <property type="match status" value="1"/>
</dbReference>
<evidence type="ECO:0000256" key="15">
    <source>
        <dbReference type="PIRNR" id="PIRNR026583"/>
    </source>
</evidence>
<proteinExistence type="inferred from homology"/>
<keyword evidence="6 16" id="KW-0479">Metal-binding</keyword>
<sequence>MKRQSVKKSLLLPFVVITLIAIASVGVSFFFSVVYGFIAAISLFIVLIICVFLFRWIFKRFDTYLDELSGKVTLASDRAIKNMPIGIIVLNQHDQIEWMNKFLTERTERNVISDPINEVYPNILKQLDKAKEIEMENNGYTYRVKYSKDEGILYFLDVSEEAEIKQAYDDEQPIIATLFLDNYDEITQNMNDTQRSEINSMVTRVISRWAQEHNVYFKRYSSDQFVAYLNRRILREIEETNFDILSQLREKSVGYRAQLTLSIGVGEGSENLIDLGEMSQSGLDLALGRGGDQVAIKTMNGNVRFYGGKTDPMEKRTRVRARVISHALKDILLEGDKVIVMGHTRPDLDAIGAAVGVTRFAMMNNLESYIILNESDIDPTLRRVMDEINQKPELKERFITSDEAWDMMTSKTTLVIVDTHKPEMVIDKDILNKANRKVVIDHHRRGEEFISNPLLVYMEPYASSTAELVTELLEYQTTEQRLTRLESTVMYAGIIVDTRNFTLRTGSRTFDAASYLRAHGADTILTQHFLKDDIETYIKRTELIRTVDLQDNGIAIAHGEEHQIYHPVTVAQAADELLSLDGVEASYVIAKREDDLVGISARSLGEFNVQLTMEALGGGGHLTNAATQMKDVTVEEAIAQLKQAIQEQIDRSDNA</sequence>
<dbReference type="STRING" id="1284.SHYC_00135"/>